<dbReference type="PANTHER" id="PTHR11807:SF12">
    <property type="entry name" value="CYTOPLASMIC TRNA 2-THIOLATION PROTEIN 1"/>
    <property type="match status" value="1"/>
</dbReference>
<dbReference type="GO" id="GO:0000049">
    <property type="term" value="F:tRNA binding"/>
    <property type="evidence" value="ECO:0007669"/>
    <property type="project" value="UniProtKB-UniRule"/>
</dbReference>
<keyword evidence="3 6" id="KW-0808">Transferase</keyword>
<dbReference type="GO" id="GO:0032447">
    <property type="term" value="P:protein urmylation"/>
    <property type="evidence" value="ECO:0007669"/>
    <property type="project" value="UniProtKB-UniRule"/>
</dbReference>
<gene>
    <name evidence="10" type="primary">CTU1</name>
    <name evidence="10" type="ORF">TR90982</name>
</gene>
<organism evidence="10">
    <name type="scientific">Schistocephalus solidus</name>
    <name type="common">Tapeworm</name>
    <dbReference type="NCBI Taxonomy" id="70667"/>
    <lineage>
        <taxon>Eukaryota</taxon>
        <taxon>Metazoa</taxon>
        <taxon>Spiralia</taxon>
        <taxon>Lophotrochozoa</taxon>
        <taxon>Platyhelminthes</taxon>
        <taxon>Cestoda</taxon>
        <taxon>Eucestoda</taxon>
        <taxon>Diphyllobothriidea</taxon>
        <taxon>Diphyllobothriidae</taxon>
        <taxon>Schistocephalus</taxon>
    </lineage>
</organism>
<dbReference type="GO" id="GO:0002143">
    <property type="term" value="P:tRNA wobble position uridine thiolation"/>
    <property type="evidence" value="ECO:0007669"/>
    <property type="project" value="TreeGrafter"/>
</dbReference>
<feature type="binding site" evidence="7">
    <location>
        <position position="175"/>
    </location>
    <ligand>
        <name>ATP</name>
        <dbReference type="ChEBI" id="CHEBI:30616"/>
    </ligand>
</feature>
<dbReference type="InterPro" id="IPR035107">
    <property type="entry name" value="tRNA_thiolation_TtcA_Ctu1"/>
</dbReference>
<sequence>MSAKLSSSLLNMLYCIRCGNKGFIKRPKTGDILCRDCFLWCFEEEIHWTIKTANLLKRGDKVAIGASGGKDSTVLAYVMKLLNERHDYGVELVLLSIDEGIQGYRDDSLETVKRNKIQYALPLKVLSYKTLYGWSMDEIVKKTGLKNNCTFCGVFRRQALDRGAMLIKANKICTGHNADDIAETVIMNILRCDIGRLQRCTDIITGADGVLPRFKPFKYAYEKEIVMYAHARKLDYFSTECKYAPMAYRGHVRAYVKDLEKLRPRAILDIISSGEQMAIRQGVKMPIQGNCVACGYISSQEYCQACVLLKSLNDGLPATSVGVEGRRTRIAAAEIPAPDSAPIDGGENSPCNPDCECLLNH</sequence>
<evidence type="ECO:0000259" key="9">
    <source>
        <dbReference type="Pfam" id="PF16503"/>
    </source>
</evidence>
<dbReference type="AlphaFoldDB" id="A0A0V0J4J8"/>
<keyword evidence="5 6" id="KW-0694">RNA-binding</keyword>
<evidence type="ECO:0000256" key="6">
    <source>
        <dbReference type="HAMAP-Rule" id="MF_03053"/>
    </source>
</evidence>
<dbReference type="GO" id="GO:0002144">
    <property type="term" value="C:cytosolic tRNA wobble base thiouridylase complex"/>
    <property type="evidence" value="ECO:0007669"/>
    <property type="project" value="TreeGrafter"/>
</dbReference>
<dbReference type="NCBIfam" id="TIGR00269">
    <property type="entry name" value="TIGR00269 family protein"/>
    <property type="match status" value="1"/>
</dbReference>
<evidence type="ECO:0000256" key="4">
    <source>
        <dbReference type="ARBA" id="ARBA00022694"/>
    </source>
</evidence>
<feature type="binding site" evidence="7">
    <location>
        <position position="71"/>
    </location>
    <ligand>
        <name>ATP</name>
        <dbReference type="ChEBI" id="CHEBI:30616"/>
    </ligand>
</feature>
<dbReference type="FunFam" id="3.40.50.620:FF:000054">
    <property type="entry name" value="Cytoplasmic tRNA 2-thiolation protein 1"/>
    <property type="match status" value="1"/>
</dbReference>
<comment type="pathway">
    <text evidence="6">tRNA modification; 5-methoxycarbonylmethyl-2-thiouridine-tRNA biosynthesis.</text>
</comment>
<keyword evidence="2 6" id="KW-0820">tRNA-binding</keyword>
<dbReference type="GO" id="GO:0016779">
    <property type="term" value="F:nucleotidyltransferase activity"/>
    <property type="evidence" value="ECO:0007669"/>
    <property type="project" value="UniProtKB-UniRule"/>
</dbReference>
<evidence type="ECO:0000256" key="2">
    <source>
        <dbReference type="ARBA" id="ARBA00022555"/>
    </source>
</evidence>
<dbReference type="GO" id="GO:0005739">
    <property type="term" value="C:mitochondrion"/>
    <property type="evidence" value="ECO:0007669"/>
    <property type="project" value="TreeGrafter"/>
</dbReference>
<protein>
    <recommendedName>
        <fullName evidence="6">Cytoplasmic tRNA 2-thiolation protein 1</fullName>
        <ecNumber evidence="6">2.7.7.-</ecNumber>
    </recommendedName>
    <alternativeName>
        <fullName evidence="6">Cytoplasmic tRNA adenylyltransferase 1</fullName>
    </alternativeName>
</protein>
<keyword evidence="1 6" id="KW-0963">Cytoplasm</keyword>
<comment type="subcellular location">
    <subcellularLocation>
        <location evidence="6">Cytoplasm</location>
    </subcellularLocation>
</comment>
<dbReference type="SUPFAM" id="SSF52402">
    <property type="entry name" value="Adenine nucleotide alpha hydrolases-like"/>
    <property type="match status" value="1"/>
</dbReference>
<keyword evidence="7" id="KW-0067">ATP-binding</keyword>
<evidence type="ECO:0000256" key="7">
    <source>
        <dbReference type="PIRSR" id="PIRSR004976-51"/>
    </source>
</evidence>
<dbReference type="PANTHER" id="PTHR11807">
    <property type="entry name" value="ATPASES OF THE PP SUPERFAMILY-RELATED"/>
    <property type="match status" value="1"/>
</dbReference>
<dbReference type="InterPro" id="IPR011063">
    <property type="entry name" value="TilS/TtcA_N"/>
</dbReference>
<evidence type="ECO:0000313" key="10">
    <source>
        <dbReference type="EMBL" id="JAP60651.1"/>
    </source>
</evidence>
<dbReference type="InterPro" id="IPR014729">
    <property type="entry name" value="Rossmann-like_a/b/a_fold"/>
</dbReference>
<dbReference type="GO" id="GO:0005524">
    <property type="term" value="F:ATP binding"/>
    <property type="evidence" value="ECO:0007669"/>
    <property type="project" value="UniProtKB-KW"/>
</dbReference>
<keyword evidence="4 6" id="KW-0819">tRNA processing</keyword>
<evidence type="ECO:0000259" key="8">
    <source>
        <dbReference type="Pfam" id="PF01171"/>
    </source>
</evidence>
<dbReference type="EC" id="2.7.7.-" evidence="6"/>
<dbReference type="InterPro" id="IPR000541">
    <property type="entry name" value="Ncs6/Tuc1/Ctu1"/>
</dbReference>
<feature type="domain" description="Cytoplasmic tRNA 2-thiolation protein 1 C-terminal" evidence="9">
    <location>
        <begin position="289"/>
        <end position="319"/>
    </location>
</feature>
<dbReference type="PIRSF" id="PIRSF004976">
    <property type="entry name" value="ATPase_YdaO"/>
    <property type="match status" value="1"/>
</dbReference>
<dbReference type="InterPro" id="IPR032442">
    <property type="entry name" value="CTU1_C"/>
</dbReference>
<dbReference type="HAMAP" id="MF_03053">
    <property type="entry name" value="CTU1"/>
    <property type="match status" value="1"/>
</dbReference>
<proteinExistence type="inferred from homology"/>
<evidence type="ECO:0000256" key="5">
    <source>
        <dbReference type="ARBA" id="ARBA00022884"/>
    </source>
</evidence>
<dbReference type="CDD" id="cd01713">
    <property type="entry name" value="CTU1-like"/>
    <property type="match status" value="1"/>
</dbReference>
<dbReference type="EMBL" id="GEEE01002574">
    <property type="protein sequence ID" value="JAP60651.1"/>
    <property type="molecule type" value="Transcribed_RNA"/>
</dbReference>
<dbReference type="Gene3D" id="3.40.50.620">
    <property type="entry name" value="HUPs"/>
    <property type="match status" value="1"/>
</dbReference>
<feature type="binding site" evidence="7">
    <location>
        <position position="97"/>
    </location>
    <ligand>
        <name>ATP</name>
        <dbReference type="ChEBI" id="CHEBI:30616"/>
    </ligand>
</feature>
<dbReference type="Pfam" id="PF16503">
    <property type="entry name" value="zn-ribbon_14"/>
    <property type="match status" value="1"/>
</dbReference>
<dbReference type="UniPathway" id="UPA00988"/>
<feature type="domain" description="tRNA(Ile)-lysidine/2-thiocytidine synthase N-terminal" evidence="8">
    <location>
        <begin position="61"/>
        <end position="253"/>
    </location>
</feature>
<feature type="binding site" evidence="7">
    <location>
        <begin position="65"/>
        <end position="67"/>
    </location>
    <ligand>
        <name>ATP</name>
        <dbReference type="ChEBI" id="CHEBI:30616"/>
    </ligand>
</feature>
<dbReference type="Pfam" id="PF01171">
    <property type="entry name" value="ATP_bind_3"/>
    <property type="match status" value="1"/>
</dbReference>
<comment type="function">
    <text evidence="6">Plays a central role in 2-thiolation of mcm(5)S(2)U at tRNA wobble positions of tRNA(Lys), tRNA(Glu) and tRNA(Gln). Directly binds tRNAs and probably acts by catalyzing adenylation of tRNAs, an intermediate required for 2-thiolation. It is unclear whether it acts as a sulfurtransferase that transfers sulfur from thiocarboxylated URM1 onto the uridine of tRNAs at wobble position.</text>
</comment>
<evidence type="ECO:0000256" key="1">
    <source>
        <dbReference type="ARBA" id="ARBA00022490"/>
    </source>
</evidence>
<dbReference type="InterPro" id="IPR056369">
    <property type="entry name" value="CTU1-like_ATP-bd"/>
</dbReference>
<reference evidence="10" key="1">
    <citation type="submission" date="2016-01" db="EMBL/GenBank/DDBJ databases">
        <title>Reference transcriptome for the parasite Schistocephalus solidus: insights into the molecular evolution of parasitism.</title>
        <authorList>
            <person name="Hebert F.O."/>
            <person name="Grambauer S."/>
            <person name="Barber I."/>
            <person name="Landry C.R."/>
            <person name="Aubin-Horth N."/>
        </authorList>
    </citation>
    <scope>NUCLEOTIDE SEQUENCE</scope>
</reference>
<accession>A0A0V0J4J8</accession>
<comment type="similarity">
    <text evidence="6">Belongs to the TtcA family. CTU1/NCS6/ATPBD3 subfamily.</text>
</comment>
<keyword evidence="7" id="KW-0547">Nucleotide-binding</keyword>
<name>A0A0V0J4J8_SCHSO</name>
<evidence type="ECO:0000256" key="3">
    <source>
        <dbReference type="ARBA" id="ARBA00022679"/>
    </source>
</evidence>
<feature type="binding site" evidence="7">
    <location>
        <position position="180"/>
    </location>
    <ligand>
        <name>ATP</name>
        <dbReference type="ChEBI" id="CHEBI:30616"/>
    </ligand>
</feature>